<dbReference type="PROSITE" id="PS50893">
    <property type="entry name" value="ABC_TRANSPORTER_2"/>
    <property type="match status" value="2"/>
</dbReference>
<evidence type="ECO:0000256" key="6">
    <source>
        <dbReference type="ARBA" id="ARBA00022840"/>
    </source>
</evidence>
<dbReference type="Pfam" id="PF08352">
    <property type="entry name" value="oligo_HPY"/>
    <property type="match status" value="2"/>
</dbReference>
<dbReference type="Gene3D" id="3.40.50.300">
    <property type="entry name" value="P-loop containing nucleotide triphosphate hydrolases"/>
    <property type="match status" value="2"/>
</dbReference>
<dbReference type="EMBL" id="JBHTMB010000120">
    <property type="protein sequence ID" value="MFD1234269.1"/>
    <property type="molecule type" value="Genomic_DNA"/>
</dbReference>
<comment type="subcellular location">
    <subcellularLocation>
        <location evidence="1">Cell membrane</location>
        <topology evidence="1">Peripheral membrane protein</topology>
    </subcellularLocation>
</comment>
<dbReference type="PANTHER" id="PTHR43297:SF2">
    <property type="entry name" value="DIPEPTIDE TRANSPORT ATP-BINDING PROTEIN DPPD"/>
    <property type="match status" value="1"/>
</dbReference>
<name>A0ABW3VIZ5_9PSEU</name>
<dbReference type="InterPro" id="IPR003439">
    <property type="entry name" value="ABC_transporter-like_ATP-bd"/>
</dbReference>
<keyword evidence="11" id="KW-1185">Reference proteome</keyword>
<dbReference type="Proteomes" id="UP001597182">
    <property type="component" value="Unassembled WGS sequence"/>
</dbReference>
<evidence type="ECO:0000256" key="1">
    <source>
        <dbReference type="ARBA" id="ARBA00004202"/>
    </source>
</evidence>
<evidence type="ECO:0000256" key="5">
    <source>
        <dbReference type="ARBA" id="ARBA00022741"/>
    </source>
</evidence>
<proteinExistence type="inferred from homology"/>
<reference evidence="11" key="1">
    <citation type="journal article" date="2019" name="Int. J. Syst. Evol. Microbiol.">
        <title>The Global Catalogue of Microorganisms (GCM) 10K type strain sequencing project: providing services to taxonomists for standard genome sequencing and annotation.</title>
        <authorList>
            <consortium name="The Broad Institute Genomics Platform"/>
            <consortium name="The Broad Institute Genome Sequencing Center for Infectious Disease"/>
            <person name="Wu L."/>
            <person name="Ma J."/>
        </authorList>
    </citation>
    <scope>NUCLEOTIDE SEQUENCE [LARGE SCALE GENOMIC DNA]</scope>
    <source>
        <strain evidence="11">CCUG 49018</strain>
    </source>
</reference>
<evidence type="ECO:0000256" key="2">
    <source>
        <dbReference type="ARBA" id="ARBA00005417"/>
    </source>
</evidence>
<dbReference type="Pfam" id="PF00005">
    <property type="entry name" value="ABC_tran"/>
    <property type="match status" value="2"/>
</dbReference>
<keyword evidence="3" id="KW-0813">Transport</keyword>
<evidence type="ECO:0000313" key="10">
    <source>
        <dbReference type="EMBL" id="MFD1234269.1"/>
    </source>
</evidence>
<dbReference type="NCBIfam" id="TIGR01727">
    <property type="entry name" value="oligo_HPY"/>
    <property type="match status" value="1"/>
</dbReference>
<dbReference type="SMART" id="SM00382">
    <property type="entry name" value="AAA"/>
    <property type="match status" value="2"/>
</dbReference>
<dbReference type="InterPro" id="IPR013563">
    <property type="entry name" value="Oligopep_ABC_C"/>
</dbReference>
<feature type="domain" description="ABC transporter" evidence="9">
    <location>
        <begin position="345"/>
        <end position="589"/>
    </location>
</feature>
<keyword evidence="7" id="KW-0472">Membrane</keyword>
<feature type="region of interest" description="Disordered" evidence="8">
    <location>
        <begin position="595"/>
        <end position="616"/>
    </location>
</feature>
<dbReference type="NCBIfam" id="NF007739">
    <property type="entry name" value="PRK10419.1"/>
    <property type="match status" value="2"/>
</dbReference>
<dbReference type="NCBIfam" id="NF008453">
    <property type="entry name" value="PRK11308.1"/>
    <property type="match status" value="2"/>
</dbReference>
<dbReference type="InterPro" id="IPR027417">
    <property type="entry name" value="P-loop_NTPase"/>
</dbReference>
<dbReference type="PANTHER" id="PTHR43297">
    <property type="entry name" value="OLIGOPEPTIDE TRANSPORT ATP-BINDING PROTEIN APPD"/>
    <property type="match status" value="1"/>
</dbReference>
<evidence type="ECO:0000259" key="9">
    <source>
        <dbReference type="PROSITE" id="PS50893"/>
    </source>
</evidence>
<gene>
    <name evidence="10" type="ORF">ACFQ34_13345</name>
</gene>
<evidence type="ECO:0000256" key="3">
    <source>
        <dbReference type="ARBA" id="ARBA00022448"/>
    </source>
</evidence>
<dbReference type="InterPro" id="IPR017871">
    <property type="entry name" value="ABC_transporter-like_CS"/>
</dbReference>
<dbReference type="CDD" id="cd03257">
    <property type="entry name" value="ABC_NikE_OppD_transporters"/>
    <property type="match status" value="2"/>
</dbReference>
<comment type="caution">
    <text evidence="10">The sequence shown here is derived from an EMBL/GenBank/DDBJ whole genome shotgun (WGS) entry which is preliminary data.</text>
</comment>
<feature type="domain" description="ABC transporter" evidence="9">
    <location>
        <begin position="10"/>
        <end position="257"/>
    </location>
</feature>
<keyword evidence="4" id="KW-1003">Cell membrane</keyword>
<evidence type="ECO:0000313" key="11">
    <source>
        <dbReference type="Proteomes" id="UP001597182"/>
    </source>
</evidence>
<evidence type="ECO:0000256" key="4">
    <source>
        <dbReference type="ARBA" id="ARBA00022475"/>
    </source>
</evidence>
<keyword evidence="5" id="KW-0547">Nucleotide-binding</keyword>
<keyword evidence="6 10" id="KW-0067">ATP-binding</keyword>
<sequence length="616" mass="65585">MTPPDALLSVRDLRVRFTTRHGPVDAVRGVSLAVEAGRCLAVVGESGSGKSVTARALIGLAGSNATVDATTMTIEGRSLLTLGERRWRRLRGARIGFVLQDALTSLDPLRRIEDEVAEPLDVHADLGRRERAERVRSLLGDVGIPDPAQRARQYPHELSGGLRQRALIASAIAAGPSLVVADEPTTALDVTIQAQVLDLLADMRDAGTAVLLISHDLTVVARMADHVAVMYAGLVVEEGPAAQVLHEPVHPYTRALLAAAPTLDPRGPAPTQIARLAPPTTGPGCPYRSRCALADARCHAELPALRATGDGPSLARCWHADAAEPLPTPAPRTVGTTTSGRRVVLEVDGVSKRFRVPGGGRRRAVDGVSFSLRAGEALGLVGESGSGKSTIAQIALGMLGPDDGRVLLDGASWSELREPDRRPHRSRIQLIQQDPLSSFDPRFTVERIIGEGLGQPSRRGAAAHRSRVVELLHRVGLDATILDRRGPQLSGGQRQRVAIARALGPEPEILVCDEPVSALDVSIQAQILDLFDTLRRDLGVALLFISHDLGVINRMCERVLVMKDGAIVEEGPVGDVLHTPRHAYTRELLAAVSADPATGRTPVRTGPTSVPEGRPT</sequence>
<comment type="similarity">
    <text evidence="2">Belongs to the ABC transporter superfamily.</text>
</comment>
<dbReference type="PROSITE" id="PS00211">
    <property type="entry name" value="ABC_TRANSPORTER_1"/>
    <property type="match status" value="1"/>
</dbReference>
<accession>A0ABW3VIZ5</accession>
<dbReference type="InterPro" id="IPR050388">
    <property type="entry name" value="ABC_Ni/Peptide_Import"/>
</dbReference>
<dbReference type="SUPFAM" id="SSF52540">
    <property type="entry name" value="P-loop containing nucleoside triphosphate hydrolases"/>
    <property type="match status" value="2"/>
</dbReference>
<dbReference type="RefSeq" id="WP_346094459.1">
    <property type="nucleotide sequence ID" value="NZ_BAABKS010000099.1"/>
</dbReference>
<protein>
    <submittedName>
        <fullName evidence="10">Dipeptide ABC transporter ATP-binding protein</fullName>
    </submittedName>
</protein>
<organism evidence="10 11">
    <name type="scientific">Pseudonocardia benzenivorans</name>
    <dbReference type="NCBI Taxonomy" id="228005"/>
    <lineage>
        <taxon>Bacteria</taxon>
        <taxon>Bacillati</taxon>
        <taxon>Actinomycetota</taxon>
        <taxon>Actinomycetes</taxon>
        <taxon>Pseudonocardiales</taxon>
        <taxon>Pseudonocardiaceae</taxon>
        <taxon>Pseudonocardia</taxon>
    </lineage>
</organism>
<dbReference type="InterPro" id="IPR003593">
    <property type="entry name" value="AAA+_ATPase"/>
</dbReference>
<evidence type="ECO:0000256" key="7">
    <source>
        <dbReference type="ARBA" id="ARBA00023136"/>
    </source>
</evidence>
<evidence type="ECO:0000256" key="8">
    <source>
        <dbReference type="SAM" id="MobiDB-lite"/>
    </source>
</evidence>
<dbReference type="GO" id="GO:0005524">
    <property type="term" value="F:ATP binding"/>
    <property type="evidence" value="ECO:0007669"/>
    <property type="project" value="UniProtKB-KW"/>
</dbReference>